<keyword evidence="3" id="KW-0723">Serine/threonine-protein kinase</keyword>
<dbReference type="Pfam" id="PF12174">
    <property type="entry name" value="RST"/>
    <property type="match status" value="1"/>
</dbReference>
<dbReference type="InterPro" id="IPR014009">
    <property type="entry name" value="PIK_FAT"/>
</dbReference>
<dbReference type="Gene3D" id="3.30.1010.10">
    <property type="entry name" value="Phosphatidylinositol 3-kinase Catalytic Subunit, Chain A, domain 4"/>
    <property type="match status" value="1"/>
</dbReference>
<keyword evidence="5" id="KW-0547">Nucleotide-binding</keyword>
<dbReference type="InterPro" id="IPR016024">
    <property type="entry name" value="ARM-type_fold"/>
</dbReference>
<evidence type="ECO:0000259" key="19">
    <source>
        <dbReference type="PROSITE" id="PS51879"/>
    </source>
</evidence>
<keyword evidence="4" id="KW-0808">Transferase</keyword>
<evidence type="ECO:0000256" key="14">
    <source>
        <dbReference type="SAM" id="Coils"/>
    </source>
</evidence>
<feature type="region of interest" description="Disordered" evidence="15">
    <location>
        <begin position="2825"/>
        <end position="2878"/>
    </location>
</feature>
<dbReference type="EC" id="2.7.11.1" evidence="2"/>
<evidence type="ECO:0000256" key="1">
    <source>
        <dbReference type="ARBA" id="ARBA00004123"/>
    </source>
</evidence>
<dbReference type="EMBL" id="RDQH01000332">
    <property type="protein sequence ID" value="RXH96225.1"/>
    <property type="molecule type" value="Genomic_DNA"/>
</dbReference>
<dbReference type="InterPro" id="IPR044107">
    <property type="entry name" value="PIKKc_ATM"/>
</dbReference>
<accession>A0A498JMD0</accession>
<protein>
    <recommendedName>
        <fullName evidence="13">Serine/threonine-protein kinase ATM</fullName>
        <ecNumber evidence="2">2.7.11.1</ecNumber>
    </recommendedName>
</protein>
<dbReference type="PROSITE" id="PS51059">
    <property type="entry name" value="PARP_CATALYTIC"/>
    <property type="match status" value="1"/>
</dbReference>
<feature type="compositionally biased region" description="Basic and acidic residues" evidence="15">
    <location>
        <begin position="3255"/>
        <end position="3270"/>
    </location>
</feature>
<dbReference type="FunFam" id="3.30.1010.10:FF:000023">
    <property type="entry name" value="Serine/threonine-protein kinase ATM"/>
    <property type="match status" value="1"/>
</dbReference>
<dbReference type="InterPro" id="IPR000403">
    <property type="entry name" value="PI3/4_kinase_cat_dom"/>
</dbReference>
<dbReference type="InterPro" id="IPR012317">
    <property type="entry name" value="Poly(ADP-ribose)pol_cat_dom"/>
</dbReference>
<dbReference type="InterPro" id="IPR018936">
    <property type="entry name" value="PI3/4_kinase_CS"/>
</dbReference>
<dbReference type="PANTHER" id="PTHR37079:SF4">
    <property type="entry name" value="SERINE_THREONINE-PROTEIN KINASE ATM"/>
    <property type="match status" value="1"/>
</dbReference>
<dbReference type="Pfam" id="PF07816">
    <property type="entry name" value="DUF1645"/>
    <property type="match status" value="1"/>
</dbReference>
<evidence type="ECO:0000259" key="18">
    <source>
        <dbReference type="PROSITE" id="PS51189"/>
    </source>
</evidence>
<dbReference type="FunFam" id="1.10.1070.11:FF:000015">
    <property type="entry name" value="Serine/threonine-protein kinase ATM"/>
    <property type="match status" value="1"/>
</dbReference>
<comment type="catalytic activity">
    <reaction evidence="12">
        <text>L-seryl-[protein] + ATP = O-phospho-L-seryl-[protein] + ADP + H(+)</text>
        <dbReference type="Rhea" id="RHEA:17989"/>
        <dbReference type="Rhea" id="RHEA-COMP:9863"/>
        <dbReference type="Rhea" id="RHEA-COMP:11604"/>
        <dbReference type="ChEBI" id="CHEBI:15378"/>
        <dbReference type="ChEBI" id="CHEBI:29999"/>
        <dbReference type="ChEBI" id="CHEBI:30616"/>
        <dbReference type="ChEBI" id="CHEBI:83421"/>
        <dbReference type="ChEBI" id="CHEBI:456216"/>
        <dbReference type="EC" id="2.7.11.1"/>
    </reaction>
</comment>
<dbReference type="Pfam" id="PF02259">
    <property type="entry name" value="FAT"/>
    <property type="match status" value="1"/>
</dbReference>
<keyword evidence="7" id="KW-0418">Kinase</keyword>
<evidence type="ECO:0000259" key="16">
    <source>
        <dbReference type="PROSITE" id="PS50290"/>
    </source>
</evidence>
<feature type="coiled-coil region" evidence="14">
    <location>
        <begin position="2217"/>
        <end position="2244"/>
    </location>
</feature>
<dbReference type="Pfam" id="PF25360">
    <property type="entry name" value="TPR_ATM"/>
    <property type="match status" value="1"/>
</dbReference>
<dbReference type="SUPFAM" id="SSF56112">
    <property type="entry name" value="Protein kinase-like (PK-like)"/>
    <property type="match status" value="1"/>
</dbReference>
<feature type="domain" description="PI3K/PI4K catalytic" evidence="16">
    <location>
        <begin position="2414"/>
        <end position="2726"/>
    </location>
</feature>
<dbReference type="GO" id="GO:0005524">
    <property type="term" value="F:ATP binding"/>
    <property type="evidence" value="ECO:0007669"/>
    <property type="project" value="UniProtKB-KW"/>
</dbReference>
<dbReference type="GO" id="GO:0005634">
    <property type="term" value="C:nucleus"/>
    <property type="evidence" value="ECO:0007669"/>
    <property type="project" value="UniProtKB-SubCell"/>
</dbReference>
<feature type="region of interest" description="Disordered" evidence="15">
    <location>
        <begin position="1644"/>
        <end position="1663"/>
    </location>
</feature>
<evidence type="ECO:0000313" key="20">
    <source>
        <dbReference type="EMBL" id="RXH96225.1"/>
    </source>
</evidence>
<dbReference type="Gene3D" id="3.90.228.10">
    <property type="match status" value="1"/>
</dbReference>
<keyword evidence="14" id="KW-0175">Coiled coil</keyword>
<organism evidence="20 21">
    <name type="scientific">Malus domestica</name>
    <name type="common">Apple</name>
    <name type="synonym">Pyrus malus</name>
    <dbReference type="NCBI Taxonomy" id="3750"/>
    <lineage>
        <taxon>Eukaryota</taxon>
        <taxon>Viridiplantae</taxon>
        <taxon>Streptophyta</taxon>
        <taxon>Embryophyta</taxon>
        <taxon>Tracheophyta</taxon>
        <taxon>Spermatophyta</taxon>
        <taxon>Magnoliopsida</taxon>
        <taxon>eudicotyledons</taxon>
        <taxon>Gunneridae</taxon>
        <taxon>Pentapetalae</taxon>
        <taxon>rosids</taxon>
        <taxon>fabids</taxon>
        <taxon>Rosales</taxon>
        <taxon>Rosaceae</taxon>
        <taxon>Amygdaloideae</taxon>
        <taxon>Maleae</taxon>
        <taxon>Malus</taxon>
    </lineage>
</organism>
<dbReference type="Proteomes" id="UP000290289">
    <property type="component" value="Chromosome 6"/>
</dbReference>
<dbReference type="InterPro" id="IPR011009">
    <property type="entry name" value="Kinase-like_dom_sf"/>
</dbReference>
<dbReference type="SMART" id="SM00146">
    <property type="entry name" value="PI3Kc"/>
    <property type="match status" value="1"/>
</dbReference>
<feature type="domain" description="RST" evidence="19">
    <location>
        <begin position="3089"/>
        <end position="3160"/>
    </location>
</feature>
<dbReference type="GO" id="GO:0006281">
    <property type="term" value="P:DNA repair"/>
    <property type="evidence" value="ECO:0007669"/>
    <property type="project" value="InterPro"/>
</dbReference>
<evidence type="ECO:0000256" key="7">
    <source>
        <dbReference type="ARBA" id="ARBA00022777"/>
    </source>
</evidence>
<dbReference type="PROSITE" id="PS50290">
    <property type="entry name" value="PI3_4_KINASE_3"/>
    <property type="match status" value="1"/>
</dbReference>
<evidence type="ECO:0000256" key="10">
    <source>
        <dbReference type="ARBA" id="ARBA00023306"/>
    </source>
</evidence>
<gene>
    <name evidence="20" type="ORF">DVH24_008729</name>
</gene>
<evidence type="ECO:0000256" key="3">
    <source>
        <dbReference type="ARBA" id="ARBA00022527"/>
    </source>
</evidence>
<comment type="catalytic activity">
    <reaction evidence="11">
        <text>L-threonyl-[protein] + ATP = O-phospho-L-threonyl-[protein] + ADP + H(+)</text>
        <dbReference type="Rhea" id="RHEA:46608"/>
        <dbReference type="Rhea" id="RHEA-COMP:11060"/>
        <dbReference type="Rhea" id="RHEA-COMP:11605"/>
        <dbReference type="ChEBI" id="CHEBI:15378"/>
        <dbReference type="ChEBI" id="CHEBI:30013"/>
        <dbReference type="ChEBI" id="CHEBI:30616"/>
        <dbReference type="ChEBI" id="CHEBI:61977"/>
        <dbReference type="ChEBI" id="CHEBI:456216"/>
        <dbReference type="EC" id="2.7.11.1"/>
    </reaction>
</comment>
<dbReference type="InterPro" id="IPR057445">
    <property type="entry name" value="ATM_TPR"/>
</dbReference>
<proteinExistence type="predicted"/>
<evidence type="ECO:0000256" key="5">
    <source>
        <dbReference type="ARBA" id="ARBA00022741"/>
    </source>
</evidence>
<keyword evidence="6" id="KW-0227">DNA damage</keyword>
<evidence type="ECO:0000256" key="6">
    <source>
        <dbReference type="ARBA" id="ARBA00022763"/>
    </source>
</evidence>
<dbReference type="InterPro" id="IPR003151">
    <property type="entry name" value="PIK-rel_kinase_FAT"/>
</dbReference>
<dbReference type="Gene3D" id="1.10.1070.11">
    <property type="entry name" value="Phosphatidylinositol 3-/4-kinase, catalytic domain"/>
    <property type="match status" value="1"/>
</dbReference>
<evidence type="ECO:0000256" key="4">
    <source>
        <dbReference type="ARBA" id="ARBA00022679"/>
    </source>
</evidence>
<comment type="caution">
    <text evidence="20">The sequence shown here is derived from an EMBL/GenBank/DDBJ whole genome shotgun (WGS) entry which is preliminary data.</text>
</comment>
<dbReference type="SUPFAM" id="SSF48371">
    <property type="entry name" value="ARM repeat"/>
    <property type="match status" value="1"/>
</dbReference>
<evidence type="ECO:0000256" key="8">
    <source>
        <dbReference type="ARBA" id="ARBA00022840"/>
    </source>
</evidence>
<dbReference type="PROSITE" id="PS51879">
    <property type="entry name" value="RST"/>
    <property type="match status" value="1"/>
</dbReference>
<evidence type="ECO:0000256" key="12">
    <source>
        <dbReference type="ARBA" id="ARBA00048679"/>
    </source>
</evidence>
<feature type="domain" description="PARP catalytic" evidence="17">
    <location>
        <begin position="2870"/>
        <end position="3093"/>
    </location>
</feature>
<evidence type="ECO:0000313" key="21">
    <source>
        <dbReference type="Proteomes" id="UP000290289"/>
    </source>
</evidence>
<keyword evidence="8" id="KW-0067">ATP-binding</keyword>
<evidence type="ECO:0000256" key="11">
    <source>
        <dbReference type="ARBA" id="ARBA00047899"/>
    </source>
</evidence>
<keyword evidence="9" id="KW-0539">Nucleus</keyword>
<dbReference type="InterPro" id="IPR036940">
    <property type="entry name" value="PI3/4_kinase_cat_sf"/>
</dbReference>
<dbReference type="InterPro" id="IPR022003">
    <property type="entry name" value="RST"/>
</dbReference>
<feature type="compositionally biased region" description="Basic and acidic residues" evidence="15">
    <location>
        <begin position="3436"/>
        <end position="3446"/>
    </location>
</feature>
<feature type="region of interest" description="Disordered" evidence="15">
    <location>
        <begin position="3431"/>
        <end position="3458"/>
    </location>
</feature>
<dbReference type="PROSITE" id="PS00915">
    <property type="entry name" value="PI3_4_KINASE_1"/>
    <property type="match status" value="1"/>
</dbReference>
<dbReference type="Pfam" id="PF00454">
    <property type="entry name" value="PI3_PI4_kinase"/>
    <property type="match status" value="1"/>
</dbReference>
<dbReference type="SUPFAM" id="SSF56399">
    <property type="entry name" value="ADP-ribosylation"/>
    <property type="match status" value="1"/>
</dbReference>
<feature type="region of interest" description="Disordered" evidence="15">
    <location>
        <begin position="3255"/>
        <end position="3276"/>
    </location>
</feature>
<feature type="compositionally biased region" description="Low complexity" evidence="15">
    <location>
        <begin position="1644"/>
        <end position="1654"/>
    </location>
</feature>
<dbReference type="PANTHER" id="PTHR37079">
    <property type="entry name" value="SERINE/THREONINE-PROTEIN KINASE ATM"/>
    <property type="match status" value="1"/>
</dbReference>
<keyword evidence="21" id="KW-1185">Reference proteome</keyword>
<dbReference type="GO" id="GO:0004674">
    <property type="term" value="F:protein serine/threonine kinase activity"/>
    <property type="evidence" value="ECO:0007669"/>
    <property type="project" value="UniProtKB-KW"/>
</dbReference>
<dbReference type="STRING" id="3750.A0A498JMD0"/>
<evidence type="ECO:0000256" key="9">
    <source>
        <dbReference type="ARBA" id="ARBA00023242"/>
    </source>
</evidence>
<feature type="domain" description="FAT" evidence="18">
    <location>
        <begin position="1688"/>
        <end position="2328"/>
    </location>
</feature>
<evidence type="ECO:0000259" key="17">
    <source>
        <dbReference type="PROSITE" id="PS51059"/>
    </source>
</evidence>
<dbReference type="CDD" id="cd05171">
    <property type="entry name" value="PIKKc_ATM"/>
    <property type="match status" value="1"/>
</dbReference>
<sequence>MDKIDESLSQYNTKEEVFRCILTLHSLLENPPGDFLPNLREEIVEWFVRIFSHIRDEGKISRKLMDCINTFLLKDGPNLGSESLEIHNAVQQFVFRCWLTTHDRALKDALIFYARLQLNMTRGAADGSFLVHQLLDIVYKELDQSYVSNTNVPRADGAKDDKFGILSSSHCGLVELAAAVLYRACHNMTKAPSTEKRVKREHAAAQLREALMKGKWLWNASFCCLIRKYHTHISKDLFMYWFEGICASFQRILNDANMVHSYDGLLWTLRSLQELSSVLLLPDSKLKKLSSSSPLNEFDCGWQVVWSCLMQGLPLFSNVAAVVDAALVLLGNLISNDLVHKCVVPQEVWDLRSVLYFISCYFSRKGTQGDVRDILHLRKNLLRELLGQLQLMESSMLNEHLVVLLPAAVYALCAGCTPFDQWCRGLPLSYSFVDITEAVDKPEDPEHDCLHGLFDCNVEVLASINPGSSVEVLPSQTHPSVWLPRQLRDPLFFEMETFILESLVEKEMGRRPLSDVFFICTLLSNFIYGSILTRQREEASLFLSKLGQYLLEWLDCAVKATQGNHNDILPLACLGSDLVSNGTSSIVASLKSFLYSPIFMRWRDQNHADVDLYGAIMQMMERLLKSLASVYEEYSSSASSHKFDVTQQDFSSDRSKIRIMDMELDVNDDSKDVDVLTIGDKIGGGVSSSIEKWKLGMILLISNFFSVSHVTWDVLYDLLSKETDQMVRENILLFLCQHPYWSSHENLTDMINLMNEMVKMQARLKLDSAMVLSAIRGLLGTLSSLDSIRKDKFVIVSLGQRGYEQSLMHLGDLVNKVAECDLDWFCRAKLIDCICNFILLSPQIGQTLIERLLLMFRDPDYRVRSNFGVVLVFFSQEKCVAASEVIAAGPQPRPTMETVIITLMHLALHSEKIEFEAVFMICVVSAIDPCQRELVFAVLDNLSSQLHYTNRFKYLEEIIGSILFCWIACGVSLAALVEIRQLFVSDSEPSYFMQYCCHWLLPALLLHGDSSNLSWVAKIAGQPLEVLVKNHFVQIFSVCMGLHCSKKSGWEKGADVLQNSVLRLAQISENERDKLIKKHMASIVSHILSLGSSASNPAVPFFSRNTIASAIQTVVDGFLEKEDYATSICVVDKINIFRPDRVFKFIVELHYKIAAATHHRHACHRLVGVEVLIDILGYRAAVASTSNYLFNLVGQFIGCQALLDQCCRIISALLKTFKSKPSKEIICVLGEQLQFLVSKLVTCCIPSEAKGEESGRSSQVLSLLLQLTVDSDPSLYDYIRELEPFPEIDIFDGIRKFHQELCQAYSSRDHLLKFAERSCYLPPRLLLWSLQALHKKFLLGETFQRKKKAVELVNDTYWHHDHEITNAVWSLVRTCGLDDTNTVGVLLSDFISRVGIGDPHCVVFHLPGNSSNIHVCRPINHDSSIEVKFQMDTGLSEELLVMLLKLLKKYLMDDSVKIVDMTSQALRGILSTQRGQSALLSFDSYERSLIEVHSKGVNIELVEKLLLDLDIKFKAEAIPLENSTVWATQGKTFDTWICPLVFSLIGYCNDVILRLCQDIVLAKAEAAELLLPSLVVNLAGRKDIDVDLFKLISLQVQESIFTDSNKLIKSIQIWLNALNELRLCHVIQKSSSFPSRAEISKSAKPASCSSKSRSTPGKAKDSAPTLSAAAMSTSLWDKVYWLSIDYLVVAKSAVICGSYFTAVMYVEHWCEEHFNSLTLGSPDFSHIEVLPHHIEILVAAVTQINEPDSLYGIIQSHKLSSQIITFEHEGNWSKALEYYDLQVRSAALVPVDFGSRNLSMEETQPTDCLSNPILENAMRQRKPYKGLIRSLQQTGCMHVLDLYCQGLTTRKGQFDHDLEFTELQYEAAWRTANWDFSLLYVGDNSISSSLHIKSDNFNENLHSCLRALKEGDYNEFHGKLRYSKQELVWSVSRASEESTEHIYSAIIKLQILYHLGMAWDLRWTSSDYDEGISFHPKVEEMNSEPIIPTMDQLSWLNMDWSSILERTQLHMNLLEPFIAFRRVLLQILSCRECTEQHLLQSTSTLRKGSRFSQAAAALHEFKLLCVESGEQDSSLYWLGRLEEAKLLRGQGQHEMAISLAKYVSQNFVSNEESSDVHRLVGKWLAETRSSNSRTILEKYLKPAVSLAENQKYTKEMSRGRQSQTHFHLAHYADALFRSYEERLTSNEWQAAMRLRKHKTMELEALIKRLRSSTKGEKSDYSVKIQELQKQLAMDKEEAEKLQEDRDNFLSLALEGYNRCLVVGDKYDVRVVQSYKFIPLVYQIASRMGSLKDCPGPQNFQFALVSLLKKMAIDHPYHTIFQLLALANGDRIKDKQRSRNSFVVDMDKKLAAENLLQELTSYHGGIINQMKQMVEIYIKLAELETKREVPVVTATFPIDRSCQYHEGSFPYFKGLGDSVVVMNGINAPKVVECLGSDGCRYKQLAKSGNDDLRQDAVMEQFFGLVNTFLQNHRDTWKRRLGVRTYKVVPFTPSAGVLEWVNGTLPLGDYLIGSTRNGGAHGRYGVGDWSFLKCREHMANGKDKRKAFKEVCTKFRPVMHHFFLERFLQPADWFEKRLSYTRSVATSSMVGYIVGLGDRHSMNILIDQTTAEVVHIDLGVAFEQGLMLKTPERVPFRLTRDIIDGMGVTGVEGVFRRCCEETLSVMRTNKEALLTIVEVFIHDPLYKWALSPLKALQRQKETDDDLNLSFEGSQDEYEGNKDAARALMRVKQKLDGYEDGEMRSIHGQVQQLIQDAIDPEPKPQADSLLKNKIKINKDQVKENFFYCDVNIGGLPHIVKITVGFNLVVVIFFWVLIAMEYRNDYPNLSSGNSSEDERSDQFSDSGNSSEDDSASETVHSSISDSESVADSGSSSSGNQSRPFGDGLVPLFDGDRVHDLIKQRFLSSLGLLGAQASVVAVHRNSYSSLVGQARLRSFQIYLKAVEEKCGGNPNVKYAWFAPSSKDEISKIICHGFGNFEQPQTNGAFGNGVYLAPDDSPLQLVESLNVDEDGLRHLLLCRVILGRPEVVCPGSKQHHPSSEQFDSGIDSIFAPKKYIVWSTHMNTHILPEYVISFRAPNCLKELLKVQEPVKKPTSPWMPFPALIGVLSKFLPPPSIALISKHYKDHRENVITRQQLIQKVRQIAGDKLLASIIKSFRAKQIKTMQTKAMPPAEAGVRWTVKAGYHHKKLRELKKLPERSTRLIIMQAAATGPLVSLSPSFSAYSSSDRLAQIAARFSHQDRQLTQEPDWESIYDHQEEEKLHHRRQPKNDDVQKEEEEEEFEFAFISSGGESHTLPISADEIFSNGQIKPTVYPLFNQDLLLAHNDVVSSINANVDADDAVKKPKPRRLPLRMLMLEEERETESCSSSEADDLENLPPGTYCEWAPPKSSPGQRRCNKSSSAGSSSKRWKFWNLLHRSSSDGIVFLAPSSTKRANNNKGDDVTRKRVDNGGGGGGVSENRERFVVRSKAEEAGDKRRSFLPYRQDFVGFFSNVNGISRNLHPF</sequence>
<dbReference type="InterPro" id="IPR038980">
    <property type="entry name" value="ATM_plant"/>
</dbReference>
<comment type="subcellular location">
    <subcellularLocation>
        <location evidence="1">Nucleus</location>
    </subcellularLocation>
</comment>
<dbReference type="PROSITE" id="PS00916">
    <property type="entry name" value="PI3_4_KINASE_2"/>
    <property type="match status" value="1"/>
</dbReference>
<evidence type="ECO:0000256" key="2">
    <source>
        <dbReference type="ARBA" id="ARBA00012513"/>
    </source>
</evidence>
<feature type="compositionally biased region" description="Low complexity" evidence="15">
    <location>
        <begin position="2852"/>
        <end position="2877"/>
    </location>
</feature>
<dbReference type="InterPro" id="IPR012442">
    <property type="entry name" value="DUF1645_plant"/>
</dbReference>
<dbReference type="PROSITE" id="PS51189">
    <property type="entry name" value="FAT"/>
    <property type="match status" value="1"/>
</dbReference>
<name>A0A498JMD0_MALDO</name>
<dbReference type="GO" id="GO:0003950">
    <property type="term" value="F:NAD+ poly-ADP-ribosyltransferase activity"/>
    <property type="evidence" value="ECO:0007669"/>
    <property type="project" value="InterPro"/>
</dbReference>
<reference evidence="20 21" key="1">
    <citation type="submission" date="2018-10" db="EMBL/GenBank/DDBJ databases">
        <title>A high-quality apple genome assembly.</title>
        <authorList>
            <person name="Hu J."/>
        </authorList>
    </citation>
    <scope>NUCLEOTIDE SEQUENCE [LARGE SCALE GENOMIC DNA]</scope>
    <source>
        <strain evidence="21">cv. HFTH1</strain>
        <tissue evidence="20">Young leaf</tissue>
    </source>
</reference>
<keyword evidence="10" id="KW-0131">Cell cycle</keyword>
<evidence type="ECO:0000256" key="13">
    <source>
        <dbReference type="ARBA" id="ARBA00073111"/>
    </source>
</evidence>
<evidence type="ECO:0000256" key="15">
    <source>
        <dbReference type="SAM" id="MobiDB-lite"/>
    </source>
</evidence>
<feature type="region of interest" description="Disordered" evidence="15">
    <location>
        <begin position="3383"/>
        <end position="3402"/>
    </location>
</feature>